<organism evidence="1 2">
    <name type="scientific">Liparis tanakae</name>
    <name type="common">Tanaka's snailfish</name>
    <dbReference type="NCBI Taxonomy" id="230148"/>
    <lineage>
        <taxon>Eukaryota</taxon>
        <taxon>Metazoa</taxon>
        <taxon>Chordata</taxon>
        <taxon>Craniata</taxon>
        <taxon>Vertebrata</taxon>
        <taxon>Euteleostomi</taxon>
        <taxon>Actinopterygii</taxon>
        <taxon>Neopterygii</taxon>
        <taxon>Teleostei</taxon>
        <taxon>Neoteleostei</taxon>
        <taxon>Acanthomorphata</taxon>
        <taxon>Eupercaria</taxon>
        <taxon>Perciformes</taxon>
        <taxon>Cottioidei</taxon>
        <taxon>Cottales</taxon>
        <taxon>Liparidae</taxon>
        <taxon>Liparis</taxon>
    </lineage>
</organism>
<keyword evidence="2" id="KW-1185">Reference proteome</keyword>
<reference evidence="1 2" key="1">
    <citation type="submission" date="2019-03" db="EMBL/GenBank/DDBJ databases">
        <title>First draft genome of Liparis tanakae, snailfish: a comprehensive survey of snailfish specific genes.</title>
        <authorList>
            <person name="Kim W."/>
            <person name="Song I."/>
            <person name="Jeong J.-H."/>
            <person name="Kim D."/>
            <person name="Kim S."/>
            <person name="Ryu S."/>
            <person name="Song J.Y."/>
            <person name="Lee S.K."/>
        </authorList>
    </citation>
    <scope>NUCLEOTIDE SEQUENCE [LARGE SCALE GENOMIC DNA]</scope>
    <source>
        <tissue evidence="1">Muscle</tissue>
    </source>
</reference>
<dbReference type="EMBL" id="SRLO01000228">
    <property type="protein sequence ID" value="TNN65872.1"/>
    <property type="molecule type" value="Genomic_DNA"/>
</dbReference>
<dbReference type="Proteomes" id="UP000314294">
    <property type="component" value="Unassembled WGS sequence"/>
</dbReference>
<evidence type="ECO:0000313" key="2">
    <source>
        <dbReference type="Proteomes" id="UP000314294"/>
    </source>
</evidence>
<dbReference type="AlphaFoldDB" id="A0A4Z2HM54"/>
<comment type="caution">
    <text evidence="1">The sequence shown here is derived from an EMBL/GenBank/DDBJ whole genome shotgun (WGS) entry which is preliminary data.</text>
</comment>
<proteinExistence type="predicted"/>
<sequence>MNVFHVAVRLAEEVSGEEAGFLQCGDQPAASGILLHRSPARKHSLHRGLLLLQSEWDPDPGTDPQLRLSGNICVTVEAKGPKGED</sequence>
<name>A0A4Z2HM54_9TELE</name>
<accession>A0A4Z2HM54</accession>
<protein>
    <submittedName>
        <fullName evidence="1">Uncharacterized protein</fullName>
    </submittedName>
</protein>
<gene>
    <name evidence="1" type="ORF">EYF80_023872</name>
</gene>
<evidence type="ECO:0000313" key="1">
    <source>
        <dbReference type="EMBL" id="TNN65872.1"/>
    </source>
</evidence>